<evidence type="ECO:0000256" key="1">
    <source>
        <dbReference type="SAM" id="MobiDB-lite"/>
    </source>
</evidence>
<feature type="region of interest" description="Disordered" evidence="1">
    <location>
        <begin position="170"/>
        <end position="264"/>
    </location>
</feature>
<dbReference type="OrthoDB" id="6627608at2759"/>
<comment type="caution">
    <text evidence="3">The sequence shown here is derived from an EMBL/GenBank/DDBJ whole genome shotgun (WGS) entry which is preliminary data.</text>
</comment>
<feature type="compositionally biased region" description="Low complexity" evidence="1">
    <location>
        <begin position="170"/>
        <end position="183"/>
    </location>
</feature>
<dbReference type="Proteomes" id="UP000625711">
    <property type="component" value="Unassembled WGS sequence"/>
</dbReference>
<name>A0A834MCH6_RHYFE</name>
<keyword evidence="2" id="KW-0732">Signal</keyword>
<keyword evidence="4" id="KW-1185">Reference proteome</keyword>
<feature type="signal peptide" evidence="2">
    <location>
        <begin position="1"/>
        <end position="19"/>
    </location>
</feature>
<reference evidence="3" key="1">
    <citation type="submission" date="2020-08" db="EMBL/GenBank/DDBJ databases">
        <title>Genome sequencing and assembly of the red palm weevil Rhynchophorus ferrugineus.</title>
        <authorList>
            <person name="Dias G.B."/>
            <person name="Bergman C.M."/>
            <person name="Manee M."/>
        </authorList>
    </citation>
    <scope>NUCLEOTIDE SEQUENCE</scope>
    <source>
        <strain evidence="3">AA-2017</strain>
        <tissue evidence="3">Whole larva</tissue>
    </source>
</reference>
<proteinExistence type="predicted"/>
<accession>A0A834MCH6</accession>
<feature type="chain" id="PRO_5032702587" evidence="2">
    <location>
        <begin position="20"/>
        <end position="350"/>
    </location>
</feature>
<evidence type="ECO:0000313" key="4">
    <source>
        <dbReference type="Proteomes" id="UP000625711"/>
    </source>
</evidence>
<feature type="compositionally biased region" description="Pro residues" evidence="1">
    <location>
        <begin position="203"/>
        <end position="214"/>
    </location>
</feature>
<evidence type="ECO:0000313" key="3">
    <source>
        <dbReference type="EMBL" id="KAF7278713.1"/>
    </source>
</evidence>
<feature type="region of interest" description="Disordered" evidence="1">
    <location>
        <begin position="88"/>
        <end position="130"/>
    </location>
</feature>
<feature type="compositionally biased region" description="Basic residues" evidence="1">
    <location>
        <begin position="235"/>
        <end position="244"/>
    </location>
</feature>
<feature type="compositionally biased region" description="Pro residues" evidence="1">
    <location>
        <begin position="184"/>
        <end position="196"/>
    </location>
</feature>
<organism evidence="3 4">
    <name type="scientific">Rhynchophorus ferrugineus</name>
    <name type="common">Red palm weevil</name>
    <name type="synonym">Curculio ferrugineus</name>
    <dbReference type="NCBI Taxonomy" id="354439"/>
    <lineage>
        <taxon>Eukaryota</taxon>
        <taxon>Metazoa</taxon>
        <taxon>Ecdysozoa</taxon>
        <taxon>Arthropoda</taxon>
        <taxon>Hexapoda</taxon>
        <taxon>Insecta</taxon>
        <taxon>Pterygota</taxon>
        <taxon>Neoptera</taxon>
        <taxon>Endopterygota</taxon>
        <taxon>Coleoptera</taxon>
        <taxon>Polyphaga</taxon>
        <taxon>Cucujiformia</taxon>
        <taxon>Curculionidae</taxon>
        <taxon>Dryophthorinae</taxon>
        <taxon>Rhynchophorus</taxon>
    </lineage>
</organism>
<dbReference type="EMBL" id="JAACXV010000391">
    <property type="protein sequence ID" value="KAF7278713.1"/>
    <property type="molecule type" value="Genomic_DNA"/>
</dbReference>
<feature type="compositionally biased region" description="Low complexity" evidence="1">
    <location>
        <begin position="215"/>
        <end position="234"/>
    </location>
</feature>
<dbReference type="AlphaFoldDB" id="A0A834MCH6"/>
<protein>
    <submittedName>
        <fullName evidence="3">Uncharacterized protein</fullName>
    </submittedName>
</protein>
<evidence type="ECO:0000256" key="2">
    <source>
        <dbReference type="SAM" id="SignalP"/>
    </source>
</evidence>
<gene>
    <name evidence="3" type="ORF">GWI33_008090</name>
</gene>
<sequence>MRFLQVVCGVLVVMALCGASPVKKYHRSIPRGYMIGGSYYTSPRFARQGYEYIPPGAMTAMVIGDTVATNSFAGSPGQVLSVPLDDAAPEIEGDQSPEQVAEPFSGGAPEPESLNETEPQADLPQDQGNNVDDQEVLFSLESGTTETIVLSNAEPSYDPAAGLPAEAPAEELAPAAEDAAPEGFAPPAPAPVPAPSPALAAPAPAPAAPAPAAPVAPAAAPVAPAAAPAGGAPARKNKASKGRKPAVPTPAPADDDDDDSGALPASWPFGVPSYNAFFPIFIGGKSPSGRARTRSANGDEGNYPGSATAIANSFSTGKGGVATSHATSFGDPYAAAALRNAGLFNSKFEA</sequence>